<dbReference type="EMBL" id="PQFF01000035">
    <property type="protein sequence ID" value="RHZ87375.1"/>
    <property type="molecule type" value="Genomic_DNA"/>
</dbReference>
<gene>
    <name evidence="1" type="ORF">Glove_37g107</name>
</gene>
<comment type="caution">
    <text evidence="1">The sequence shown here is derived from an EMBL/GenBank/DDBJ whole genome shotgun (WGS) entry which is preliminary data.</text>
</comment>
<proteinExistence type="predicted"/>
<evidence type="ECO:0000313" key="1">
    <source>
        <dbReference type="EMBL" id="RHZ87375.1"/>
    </source>
</evidence>
<evidence type="ECO:0000313" key="2">
    <source>
        <dbReference type="Proteomes" id="UP000266861"/>
    </source>
</evidence>
<dbReference type="AlphaFoldDB" id="A0A397JG99"/>
<accession>A0A397JG99</accession>
<name>A0A397JG99_9GLOM</name>
<organism evidence="1 2">
    <name type="scientific">Diversispora epigaea</name>
    <dbReference type="NCBI Taxonomy" id="1348612"/>
    <lineage>
        <taxon>Eukaryota</taxon>
        <taxon>Fungi</taxon>
        <taxon>Fungi incertae sedis</taxon>
        <taxon>Mucoromycota</taxon>
        <taxon>Glomeromycotina</taxon>
        <taxon>Glomeromycetes</taxon>
        <taxon>Diversisporales</taxon>
        <taxon>Diversisporaceae</taxon>
        <taxon>Diversispora</taxon>
    </lineage>
</organism>
<reference evidence="1 2" key="1">
    <citation type="submission" date="2018-08" db="EMBL/GenBank/DDBJ databases">
        <title>Genome and evolution of the arbuscular mycorrhizal fungus Diversispora epigaea (formerly Glomus versiforme) and its bacterial endosymbionts.</title>
        <authorList>
            <person name="Sun X."/>
            <person name="Fei Z."/>
            <person name="Harrison M."/>
        </authorList>
    </citation>
    <scope>NUCLEOTIDE SEQUENCE [LARGE SCALE GENOMIC DNA]</scope>
    <source>
        <strain evidence="1 2">IT104</strain>
    </source>
</reference>
<protein>
    <submittedName>
        <fullName evidence="1">Uncharacterized protein</fullName>
    </submittedName>
</protein>
<sequence length="124" mass="14437">MRKLLPGIFSDLGFRQTVTGFCVKKIIQQNQMCMFRHYYVMLEVKLPSDSDFALTMINGTISNKFKIKIFKSSLTKDKSDQKIKASKVLTFNFLYQPRNVTEEEQEGKIEQIINSSKNLQLNPY</sequence>
<dbReference type="Proteomes" id="UP000266861">
    <property type="component" value="Unassembled WGS sequence"/>
</dbReference>
<keyword evidence="2" id="KW-1185">Reference proteome</keyword>